<proteinExistence type="predicted"/>
<gene>
    <name evidence="1" type="ORF">DBZ36_11235</name>
</gene>
<sequence>MYIMIKFFWAIRALQYKLLMGKVGRLCYMGKPLFLSNPKRIFIGNKVRIFPHFRMEVLDSNSSIVIHDNVSIGQNFHVISGASLHIGTGTTISANVLITNVDHSYADVSSSVMSQSLIVKETTVGDNCFLGVGSVLQAGTCLGSNCVVGANSVVKGVFPERCVIAGVPAKIIKLYDSSTQVWKTMDK</sequence>
<dbReference type="SUPFAM" id="SSF51161">
    <property type="entry name" value="Trimeric LpxA-like enzymes"/>
    <property type="match status" value="1"/>
</dbReference>
<evidence type="ECO:0000313" key="1">
    <source>
        <dbReference type="EMBL" id="RKF18148.1"/>
    </source>
</evidence>
<protein>
    <submittedName>
        <fullName evidence="1">Acyltransferase</fullName>
    </submittedName>
</protein>
<dbReference type="InterPro" id="IPR011004">
    <property type="entry name" value="Trimer_LpxA-like_sf"/>
</dbReference>
<dbReference type="PANTHER" id="PTHR23416">
    <property type="entry name" value="SIALIC ACID SYNTHASE-RELATED"/>
    <property type="match status" value="1"/>
</dbReference>
<dbReference type="Proteomes" id="UP000286482">
    <property type="component" value="Unassembled WGS sequence"/>
</dbReference>
<dbReference type="InterPro" id="IPR051159">
    <property type="entry name" value="Hexapeptide_acetyltransf"/>
</dbReference>
<dbReference type="AlphaFoldDB" id="A0A420EBT5"/>
<dbReference type="OrthoDB" id="3185462at2"/>
<dbReference type="GO" id="GO:0016746">
    <property type="term" value="F:acyltransferase activity"/>
    <property type="evidence" value="ECO:0007669"/>
    <property type="project" value="UniProtKB-KW"/>
</dbReference>
<evidence type="ECO:0000313" key="2">
    <source>
        <dbReference type="Proteomes" id="UP000286482"/>
    </source>
</evidence>
<keyword evidence="2" id="KW-1185">Reference proteome</keyword>
<dbReference type="InterPro" id="IPR001451">
    <property type="entry name" value="Hexapep"/>
</dbReference>
<keyword evidence="1" id="KW-0808">Transferase</keyword>
<comment type="caution">
    <text evidence="1">The sequence shown here is derived from an EMBL/GenBank/DDBJ whole genome shotgun (WGS) entry which is preliminary data.</text>
</comment>
<dbReference type="CDD" id="cd04647">
    <property type="entry name" value="LbH_MAT_like"/>
    <property type="match status" value="1"/>
</dbReference>
<accession>A0A420EBT5</accession>
<dbReference type="Pfam" id="PF14602">
    <property type="entry name" value="Hexapep_2"/>
    <property type="match status" value="1"/>
</dbReference>
<dbReference type="PANTHER" id="PTHR23416:SF78">
    <property type="entry name" value="LIPOPOLYSACCHARIDE BIOSYNTHESIS O-ACETYL TRANSFERASE WBBJ-RELATED"/>
    <property type="match status" value="1"/>
</dbReference>
<dbReference type="Gene3D" id="2.160.10.10">
    <property type="entry name" value="Hexapeptide repeat proteins"/>
    <property type="match status" value="1"/>
</dbReference>
<keyword evidence="1" id="KW-0012">Acyltransferase</keyword>
<organism evidence="1 2">
    <name type="scientific">Alginatibacterium sediminis</name>
    <dbReference type="NCBI Taxonomy" id="2164068"/>
    <lineage>
        <taxon>Bacteria</taxon>
        <taxon>Pseudomonadati</taxon>
        <taxon>Pseudomonadota</taxon>
        <taxon>Gammaproteobacteria</taxon>
        <taxon>Alteromonadales</taxon>
        <taxon>Alteromonadaceae</taxon>
        <taxon>Alginatibacterium</taxon>
    </lineage>
</organism>
<name>A0A420EBT5_9ALTE</name>
<dbReference type="EMBL" id="RAQO01000006">
    <property type="protein sequence ID" value="RKF18148.1"/>
    <property type="molecule type" value="Genomic_DNA"/>
</dbReference>
<reference evidence="1 2" key="1">
    <citation type="submission" date="2018-09" db="EMBL/GenBank/DDBJ databases">
        <authorList>
            <person name="Wang Z."/>
        </authorList>
    </citation>
    <scope>NUCLEOTIDE SEQUENCE [LARGE SCALE GENOMIC DNA]</scope>
    <source>
        <strain evidence="1 2">ALS 81</strain>
    </source>
</reference>